<protein>
    <submittedName>
        <fullName evidence="1">Uncharacterized protein</fullName>
    </submittedName>
</protein>
<name>A0A517T279_9BACT</name>
<keyword evidence="2" id="KW-1185">Reference proteome</keyword>
<organism evidence="1 2">
    <name type="scientific">Stieleria bergensis</name>
    <dbReference type="NCBI Taxonomy" id="2528025"/>
    <lineage>
        <taxon>Bacteria</taxon>
        <taxon>Pseudomonadati</taxon>
        <taxon>Planctomycetota</taxon>
        <taxon>Planctomycetia</taxon>
        <taxon>Pirellulales</taxon>
        <taxon>Pirellulaceae</taxon>
        <taxon>Stieleria</taxon>
    </lineage>
</organism>
<dbReference type="AlphaFoldDB" id="A0A517T279"/>
<dbReference type="RefSeq" id="WP_145277292.1">
    <property type="nucleotide sequence ID" value="NZ_CP036272.1"/>
</dbReference>
<dbReference type="EMBL" id="CP036272">
    <property type="protein sequence ID" value="QDT62490.1"/>
    <property type="molecule type" value="Genomic_DNA"/>
</dbReference>
<reference evidence="1 2" key="1">
    <citation type="submission" date="2019-02" db="EMBL/GenBank/DDBJ databases">
        <title>Deep-cultivation of Planctomycetes and their phenomic and genomic characterization uncovers novel biology.</title>
        <authorList>
            <person name="Wiegand S."/>
            <person name="Jogler M."/>
            <person name="Boedeker C."/>
            <person name="Pinto D."/>
            <person name="Vollmers J."/>
            <person name="Rivas-Marin E."/>
            <person name="Kohn T."/>
            <person name="Peeters S.H."/>
            <person name="Heuer A."/>
            <person name="Rast P."/>
            <person name="Oberbeckmann S."/>
            <person name="Bunk B."/>
            <person name="Jeske O."/>
            <person name="Meyerdierks A."/>
            <person name="Storesund J.E."/>
            <person name="Kallscheuer N."/>
            <person name="Luecker S."/>
            <person name="Lage O.M."/>
            <person name="Pohl T."/>
            <person name="Merkel B.J."/>
            <person name="Hornburger P."/>
            <person name="Mueller R.-W."/>
            <person name="Bruemmer F."/>
            <person name="Labrenz M."/>
            <person name="Spormann A.M."/>
            <person name="Op den Camp H."/>
            <person name="Overmann J."/>
            <person name="Amann R."/>
            <person name="Jetten M.S.M."/>
            <person name="Mascher T."/>
            <person name="Medema M.H."/>
            <person name="Devos D.P."/>
            <person name="Kaster A.-K."/>
            <person name="Ovreas L."/>
            <person name="Rohde M."/>
            <person name="Galperin M.Y."/>
            <person name="Jogler C."/>
        </authorList>
    </citation>
    <scope>NUCLEOTIDE SEQUENCE [LARGE SCALE GENOMIC DNA]</scope>
    <source>
        <strain evidence="1 2">SV_7m_r</strain>
    </source>
</reference>
<gene>
    <name evidence="1" type="ORF">SV7mr_50380</name>
</gene>
<proteinExistence type="predicted"/>
<evidence type="ECO:0000313" key="1">
    <source>
        <dbReference type="EMBL" id="QDT62490.1"/>
    </source>
</evidence>
<dbReference type="OrthoDB" id="7107850at2"/>
<accession>A0A517T279</accession>
<sequence length="115" mass="13621">MEDHPDRIPIEQCRHGRLYRLYSRNLNLGVYREDDHGFIGIRHKMGTRFLFTEFHWDTGPPHGTANPLEALCECPIERIDEYLERDEQRTYEDNTALFAWIEEQGTRLGINPESC</sequence>
<dbReference type="Proteomes" id="UP000315003">
    <property type="component" value="Chromosome"/>
</dbReference>
<evidence type="ECO:0000313" key="2">
    <source>
        <dbReference type="Proteomes" id="UP000315003"/>
    </source>
</evidence>